<dbReference type="FunFam" id="1.10.1520.10:FF:000018">
    <property type="entry name" value="RNase III domain protein"/>
    <property type="match status" value="1"/>
</dbReference>
<reference evidence="4" key="2">
    <citation type="journal article" date="2009" name="Genome Res.">
        <title>Comparative genomic analyses of the human fungal pathogens Coccidioides and their relatives.</title>
        <authorList>
            <person name="Sharpton T.J."/>
            <person name="Stajich J.E."/>
            <person name="Rounsley S.D."/>
            <person name="Gardner M.J."/>
            <person name="Wortman J.R."/>
            <person name="Jordar V.S."/>
            <person name="Maiti R."/>
            <person name="Kodira C.D."/>
            <person name="Neafsey D.E."/>
            <person name="Zeng Q."/>
            <person name="Hung C.-Y."/>
            <person name="McMahan C."/>
            <person name="Muszewska A."/>
            <person name="Grynberg M."/>
            <person name="Mandel M.A."/>
            <person name="Kellner E.M."/>
            <person name="Barker B.M."/>
            <person name="Galgiani J.N."/>
            <person name="Orbach M.J."/>
            <person name="Kirkland T.N."/>
            <person name="Cole G.T."/>
            <person name="Henn M.R."/>
            <person name="Birren B.W."/>
            <person name="Taylor J.W."/>
        </authorList>
    </citation>
    <scope>NUCLEOTIDE SEQUENCE [LARGE SCALE GENOMIC DNA]</scope>
    <source>
        <strain evidence="4">RMSCC 3488</strain>
    </source>
</reference>
<dbReference type="GO" id="GO:0005762">
    <property type="term" value="C:mitochondrial large ribosomal subunit"/>
    <property type="evidence" value="ECO:0007669"/>
    <property type="project" value="InterPro"/>
</dbReference>
<dbReference type="GO" id="GO:0004525">
    <property type="term" value="F:ribonuclease III activity"/>
    <property type="evidence" value="ECO:0007669"/>
    <property type="project" value="InterPro"/>
</dbReference>
<evidence type="ECO:0000256" key="1">
    <source>
        <dbReference type="SAM" id="MobiDB-lite"/>
    </source>
</evidence>
<evidence type="ECO:0000313" key="3">
    <source>
        <dbReference type="EMBL" id="KMM67652.1"/>
    </source>
</evidence>
<evidence type="ECO:0000313" key="4">
    <source>
        <dbReference type="Proteomes" id="UP000054567"/>
    </source>
</evidence>
<dbReference type="GO" id="GO:0003735">
    <property type="term" value="F:structural constituent of ribosome"/>
    <property type="evidence" value="ECO:0007669"/>
    <property type="project" value="InterPro"/>
</dbReference>
<dbReference type="InterPro" id="IPR040030">
    <property type="entry name" value="Ribosomal_mL57"/>
</dbReference>
<proteinExistence type="predicted"/>
<dbReference type="Pfam" id="PF14622">
    <property type="entry name" value="Ribonucleas_3_3"/>
    <property type="match status" value="1"/>
</dbReference>
<reference evidence="3 4" key="1">
    <citation type="submission" date="2007-06" db="EMBL/GenBank/DDBJ databases">
        <title>The Genome Sequence of Coccidioides posadasii RMSCC_3488.</title>
        <authorList>
            <consortium name="Coccidioides Genome Resources Consortium"/>
            <consortium name="The Broad Institute Genome Sequencing Platform"/>
            <person name="Henn M.R."/>
            <person name="Sykes S."/>
            <person name="Young S."/>
            <person name="Jaffe D."/>
            <person name="Berlin A."/>
            <person name="Alvarez P."/>
            <person name="Butler J."/>
            <person name="Gnerre S."/>
            <person name="Grabherr M."/>
            <person name="Mauceli E."/>
            <person name="Brockman W."/>
            <person name="Kodira C."/>
            <person name="Alvarado L."/>
            <person name="Zeng Q."/>
            <person name="Crawford M."/>
            <person name="Antoine C."/>
            <person name="Devon K."/>
            <person name="Galgiani J."/>
            <person name="Orsborn K."/>
            <person name="Lewis M.L."/>
            <person name="Nusbaum C."/>
            <person name="Galagan J."/>
            <person name="Birren B."/>
        </authorList>
    </citation>
    <scope>NUCLEOTIDE SEQUENCE [LARGE SCALE GENOMIC DNA]</scope>
    <source>
        <strain evidence="3 4">RMSCC 3488</strain>
    </source>
</reference>
<organism evidence="3 4">
    <name type="scientific">Coccidioides posadasii RMSCC 3488</name>
    <dbReference type="NCBI Taxonomy" id="454284"/>
    <lineage>
        <taxon>Eukaryota</taxon>
        <taxon>Fungi</taxon>
        <taxon>Dikarya</taxon>
        <taxon>Ascomycota</taxon>
        <taxon>Pezizomycotina</taxon>
        <taxon>Eurotiomycetes</taxon>
        <taxon>Eurotiomycetidae</taxon>
        <taxon>Onygenales</taxon>
        <taxon>Onygenaceae</taxon>
        <taxon>Coccidioides</taxon>
    </lineage>
</organism>
<dbReference type="Proteomes" id="UP000054567">
    <property type="component" value="Unassembled WGS sequence"/>
</dbReference>
<dbReference type="EMBL" id="DS268110">
    <property type="protein sequence ID" value="KMM67652.1"/>
    <property type="molecule type" value="Genomic_DNA"/>
</dbReference>
<evidence type="ECO:0000259" key="2">
    <source>
        <dbReference type="Pfam" id="PF14622"/>
    </source>
</evidence>
<dbReference type="PANTHER" id="PTHR28160">
    <property type="entry name" value="54S RIBOSOMAL PROTEIN L15, MITOCHONDRIAL"/>
    <property type="match status" value="1"/>
</dbReference>
<dbReference type="InterPro" id="IPR000999">
    <property type="entry name" value="RNase_III_dom"/>
</dbReference>
<protein>
    <recommendedName>
        <fullName evidence="2">RNase III domain-containing protein</fullName>
    </recommendedName>
</protein>
<dbReference type="SUPFAM" id="SSF69065">
    <property type="entry name" value="RNase III domain-like"/>
    <property type="match status" value="1"/>
</dbReference>
<dbReference type="VEuPathDB" id="FungiDB:CPAG_03985"/>
<accession>A0A0J6I856</accession>
<name>A0A0J6I856_COCPO</name>
<dbReference type="Gene3D" id="1.10.1520.10">
    <property type="entry name" value="Ribonuclease III domain"/>
    <property type="match status" value="1"/>
</dbReference>
<gene>
    <name evidence="3" type="ORF">CPAG_03985</name>
</gene>
<feature type="domain" description="RNase III" evidence="2">
    <location>
        <begin position="111"/>
        <end position="260"/>
    </location>
</feature>
<dbReference type="GO" id="GO:0006396">
    <property type="term" value="P:RNA processing"/>
    <property type="evidence" value="ECO:0007669"/>
    <property type="project" value="InterPro"/>
</dbReference>
<dbReference type="GO" id="GO:0032543">
    <property type="term" value="P:mitochondrial translation"/>
    <property type="evidence" value="ECO:0007669"/>
    <property type="project" value="InterPro"/>
</dbReference>
<dbReference type="InterPro" id="IPR036389">
    <property type="entry name" value="RNase_III_sf"/>
</dbReference>
<reference evidence="4" key="3">
    <citation type="journal article" date="2010" name="Genome Res.">
        <title>Population genomic sequencing of Coccidioides fungi reveals recent hybridization and transposon control.</title>
        <authorList>
            <person name="Neafsey D.E."/>
            <person name="Barker B.M."/>
            <person name="Sharpton T.J."/>
            <person name="Stajich J.E."/>
            <person name="Park D.J."/>
            <person name="Whiston E."/>
            <person name="Hung C.-Y."/>
            <person name="McMahan C."/>
            <person name="White J."/>
            <person name="Sykes S."/>
            <person name="Heiman D."/>
            <person name="Young S."/>
            <person name="Zeng Q."/>
            <person name="Abouelleil A."/>
            <person name="Aftuck L."/>
            <person name="Bessette D."/>
            <person name="Brown A."/>
            <person name="FitzGerald M."/>
            <person name="Lui A."/>
            <person name="Macdonald J.P."/>
            <person name="Priest M."/>
            <person name="Orbach M.J."/>
            <person name="Galgiani J.N."/>
            <person name="Kirkland T.N."/>
            <person name="Cole G.T."/>
            <person name="Birren B.W."/>
            <person name="Henn M.R."/>
            <person name="Taylor J.W."/>
            <person name="Rounsley S.D."/>
        </authorList>
    </citation>
    <scope>NUCLEOTIDE SEQUENCE [LARGE SCALE GENOMIC DNA]</scope>
    <source>
        <strain evidence="4">RMSCC 3488</strain>
    </source>
</reference>
<dbReference type="AlphaFoldDB" id="A0A0J6I856"/>
<feature type="region of interest" description="Disordered" evidence="1">
    <location>
        <begin position="35"/>
        <end position="67"/>
    </location>
</feature>
<dbReference type="OrthoDB" id="2281895at2759"/>
<dbReference type="PANTHER" id="PTHR28160:SF1">
    <property type="entry name" value="LARGE RIBOSOMAL SUBUNIT PROTEIN ML57"/>
    <property type="match status" value="1"/>
</dbReference>
<sequence length="267" mass="29336">MASKLLPVQAFATIARPACRRAPCLALPLFSSAKQGSRRAMTTEVSTEKGIPTPPEAPTPRWQQTPPGMKAPVRLRGPEEGPHVEVNSDPEKLDRFYVRMLGEGGDKMLSEEVKWQAVTHKSFDQGRRGFNDRLAYLGKQLVTLQATLALIQDPASYSQKLPADPYNRTPFRHPSLEGLEVLSSPTLETLMSKKRLAALGRQYELDGVMRWIPRKPSDFQLSGISVVLTQAMYAVVGAVALEKGGAVANQVARNRILKPLGFHIGAN</sequence>